<evidence type="ECO:0000313" key="2">
    <source>
        <dbReference type="EMBL" id="RDY13608.1"/>
    </source>
</evidence>
<sequence length="74" mass="8474">MEEHETIDLMNGGHRKEKSIAQKVQKAPKGSSFEAFKTEESSYEVSKEEGLDEDEISFISKNIHSMWKKKGKSK</sequence>
<proteinExistence type="predicted"/>
<accession>A0A371IF09</accession>
<evidence type="ECO:0000313" key="3">
    <source>
        <dbReference type="Proteomes" id="UP000257109"/>
    </source>
</evidence>
<gene>
    <name evidence="2" type="ORF">CR513_01447</name>
</gene>
<organism evidence="2 3">
    <name type="scientific">Mucuna pruriens</name>
    <name type="common">Velvet bean</name>
    <name type="synonym">Dolichos pruriens</name>
    <dbReference type="NCBI Taxonomy" id="157652"/>
    <lineage>
        <taxon>Eukaryota</taxon>
        <taxon>Viridiplantae</taxon>
        <taxon>Streptophyta</taxon>
        <taxon>Embryophyta</taxon>
        <taxon>Tracheophyta</taxon>
        <taxon>Spermatophyta</taxon>
        <taxon>Magnoliopsida</taxon>
        <taxon>eudicotyledons</taxon>
        <taxon>Gunneridae</taxon>
        <taxon>Pentapetalae</taxon>
        <taxon>rosids</taxon>
        <taxon>fabids</taxon>
        <taxon>Fabales</taxon>
        <taxon>Fabaceae</taxon>
        <taxon>Papilionoideae</taxon>
        <taxon>50 kb inversion clade</taxon>
        <taxon>NPAAA clade</taxon>
        <taxon>indigoferoid/millettioid clade</taxon>
        <taxon>Phaseoleae</taxon>
        <taxon>Mucuna</taxon>
    </lineage>
</organism>
<keyword evidence="3" id="KW-1185">Reference proteome</keyword>
<reference evidence="2" key="1">
    <citation type="submission" date="2018-05" db="EMBL/GenBank/DDBJ databases">
        <title>Draft genome of Mucuna pruriens seed.</title>
        <authorList>
            <person name="Nnadi N.E."/>
            <person name="Vos R."/>
            <person name="Hasami M.H."/>
            <person name="Devisetty U.K."/>
            <person name="Aguiy J.C."/>
        </authorList>
    </citation>
    <scope>NUCLEOTIDE SEQUENCE [LARGE SCALE GENOMIC DNA]</scope>
    <source>
        <strain evidence="2">JCA_2017</strain>
    </source>
</reference>
<feature type="non-terminal residue" evidence="2">
    <location>
        <position position="1"/>
    </location>
</feature>
<dbReference type="EMBL" id="QJKJ01000246">
    <property type="protein sequence ID" value="RDY13608.1"/>
    <property type="molecule type" value="Genomic_DNA"/>
</dbReference>
<name>A0A371IF09_MUCPR</name>
<protein>
    <submittedName>
        <fullName evidence="2">Uncharacterized protein</fullName>
    </submittedName>
</protein>
<dbReference type="AlphaFoldDB" id="A0A371IF09"/>
<feature type="region of interest" description="Disordered" evidence="1">
    <location>
        <begin position="1"/>
        <end position="31"/>
    </location>
</feature>
<comment type="caution">
    <text evidence="2">The sequence shown here is derived from an EMBL/GenBank/DDBJ whole genome shotgun (WGS) entry which is preliminary data.</text>
</comment>
<evidence type="ECO:0000256" key="1">
    <source>
        <dbReference type="SAM" id="MobiDB-lite"/>
    </source>
</evidence>
<dbReference type="Proteomes" id="UP000257109">
    <property type="component" value="Unassembled WGS sequence"/>
</dbReference>